<dbReference type="RefSeq" id="WP_307408519.1">
    <property type="nucleotide sequence ID" value="NZ_JAUSUR010000004.1"/>
</dbReference>
<name>A0ABU0E498_9FIRM</name>
<dbReference type="Proteomes" id="UP001230220">
    <property type="component" value="Unassembled WGS sequence"/>
</dbReference>
<keyword evidence="2" id="KW-1185">Reference proteome</keyword>
<evidence type="ECO:0000313" key="2">
    <source>
        <dbReference type="Proteomes" id="UP001230220"/>
    </source>
</evidence>
<comment type="caution">
    <text evidence="1">The sequence shown here is derived from an EMBL/GenBank/DDBJ whole genome shotgun (WGS) entry which is preliminary data.</text>
</comment>
<gene>
    <name evidence="1" type="ORF">J2S15_002385</name>
</gene>
<accession>A0ABU0E498</accession>
<organism evidence="1 2">
    <name type="scientific">Breznakia pachnodae</name>
    <dbReference type="NCBI Taxonomy" id="265178"/>
    <lineage>
        <taxon>Bacteria</taxon>
        <taxon>Bacillati</taxon>
        <taxon>Bacillota</taxon>
        <taxon>Erysipelotrichia</taxon>
        <taxon>Erysipelotrichales</taxon>
        <taxon>Erysipelotrichaceae</taxon>
        <taxon>Breznakia</taxon>
    </lineage>
</organism>
<proteinExistence type="predicted"/>
<protein>
    <submittedName>
        <fullName evidence="1">Uncharacterized protein</fullName>
    </submittedName>
</protein>
<sequence length="97" mass="11612">MEDKRYLKLMKNCTKEEIIDFFLSNGFGYFRRDIDKQIDDYILETQYERISRKLDDKTAELEAAIGTPDFPIISGKISKLYDQLEKIHRKQYPARNK</sequence>
<dbReference type="EMBL" id="JAUSUR010000004">
    <property type="protein sequence ID" value="MDQ0361635.1"/>
    <property type="molecule type" value="Genomic_DNA"/>
</dbReference>
<reference evidence="1 2" key="1">
    <citation type="submission" date="2023-07" db="EMBL/GenBank/DDBJ databases">
        <title>Genomic Encyclopedia of Type Strains, Phase IV (KMG-IV): sequencing the most valuable type-strain genomes for metagenomic binning, comparative biology and taxonomic classification.</title>
        <authorList>
            <person name="Goeker M."/>
        </authorList>
    </citation>
    <scope>NUCLEOTIDE SEQUENCE [LARGE SCALE GENOMIC DNA]</scope>
    <source>
        <strain evidence="1 2">DSM 16784</strain>
    </source>
</reference>
<evidence type="ECO:0000313" key="1">
    <source>
        <dbReference type="EMBL" id="MDQ0361635.1"/>
    </source>
</evidence>